<evidence type="ECO:0000259" key="2">
    <source>
        <dbReference type="Pfam" id="PF20151"/>
    </source>
</evidence>
<reference evidence="3" key="1">
    <citation type="submission" date="2023-03" db="EMBL/GenBank/DDBJ databases">
        <title>Massive genome expansion in bonnet fungi (Mycena s.s.) driven by repeated elements and novel gene families across ecological guilds.</title>
        <authorList>
            <consortium name="Lawrence Berkeley National Laboratory"/>
            <person name="Harder C.B."/>
            <person name="Miyauchi S."/>
            <person name="Viragh M."/>
            <person name="Kuo A."/>
            <person name="Thoen E."/>
            <person name="Andreopoulos B."/>
            <person name="Lu D."/>
            <person name="Skrede I."/>
            <person name="Drula E."/>
            <person name="Henrissat B."/>
            <person name="Morin E."/>
            <person name="Kohler A."/>
            <person name="Barry K."/>
            <person name="LaButti K."/>
            <person name="Morin E."/>
            <person name="Salamov A."/>
            <person name="Lipzen A."/>
            <person name="Mereny Z."/>
            <person name="Hegedus B."/>
            <person name="Baldrian P."/>
            <person name="Stursova M."/>
            <person name="Weitz H."/>
            <person name="Taylor A."/>
            <person name="Grigoriev I.V."/>
            <person name="Nagy L.G."/>
            <person name="Martin F."/>
            <person name="Kauserud H."/>
        </authorList>
    </citation>
    <scope>NUCLEOTIDE SEQUENCE</scope>
    <source>
        <strain evidence="3">9284</strain>
    </source>
</reference>
<evidence type="ECO:0000313" key="3">
    <source>
        <dbReference type="EMBL" id="KAJ7647168.1"/>
    </source>
</evidence>
<dbReference type="Proteomes" id="UP001221142">
    <property type="component" value="Unassembled WGS sequence"/>
</dbReference>
<keyword evidence="4" id="KW-1185">Reference proteome</keyword>
<feature type="domain" description="DUF6533" evidence="2">
    <location>
        <begin position="4"/>
        <end position="51"/>
    </location>
</feature>
<evidence type="ECO:0000256" key="1">
    <source>
        <dbReference type="SAM" id="Phobius"/>
    </source>
</evidence>
<feature type="transmembrane region" description="Helical" evidence="1">
    <location>
        <begin position="76"/>
        <end position="96"/>
    </location>
</feature>
<gene>
    <name evidence="3" type="ORF">FB45DRAFT_892608</name>
</gene>
<dbReference type="AlphaFoldDB" id="A0AAD7CFC9"/>
<name>A0AAD7CFC9_9AGAR</name>
<feature type="transmembrane region" description="Helical" evidence="1">
    <location>
        <begin position="151"/>
        <end position="169"/>
    </location>
</feature>
<feature type="transmembrane region" description="Helical" evidence="1">
    <location>
        <begin position="108"/>
        <end position="131"/>
    </location>
</feature>
<dbReference type="EMBL" id="JARKIF010000002">
    <property type="protein sequence ID" value="KAJ7647168.1"/>
    <property type="molecule type" value="Genomic_DNA"/>
</dbReference>
<feature type="transmembrane region" description="Helical" evidence="1">
    <location>
        <begin position="40"/>
        <end position="64"/>
    </location>
</feature>
<protein>
    <recommendedName>
        <fullName evidence="2">DUF6533 domain-containing protein</fullName>
    </recommendedName>
</protein>
<organism evidence="3 4">
    <name type="scientific">Roridomyces roridus</name>
    <dbReference type="NCBI Taxonomy" id="1738132"/>
    <lineage>
        <taxon>Eukaryota</taxon>
        <taxon>Fungi</taxon>
        <taxon>Dikarya</taxon>
        <taxon>Basidiomycota</taxon>
        <taxon>Agaricomycotina</taxon>
        <taxon>Agaricomycetes</taxon>
        <taxon>Agaricomycetidae</taxon>
        <taxon>Agaricales</taxon>
        <taxon>Marasmiineae</taxon>
        <taxon>Mycenaceae</taxon>
        <taxon>Roridomyces</taxon>
    </lineage>
</organism>
<keyword evidence="1" id="KW-1133">Transmembrane helix</keyword>
<keyword evidence="1" id="KW-0812">Transmembrane</keyword>
<dbReference type="Pfam" id="PF20151">
    <property type="entry name" value="DUF6533"/>
    <property type="match status" value="1"/>
</dbReference>
<sequence>MLQYASYGGLALALCELGLTLRGEIQYIWSNGRRFRLVRFLYLFSRYFALVAHIANCCLATIVVHHPAVKLCHYSLVYRAVVAFTMLGVLDVILMVRVYALYNQPISMAIFFVFLLVGKVVSAAVATYQGFPHLRFSPSCLVISKSQPATAFFAGGELVLQLVILGLTLSRHISAARGGWSTPLVSLVSRQGSIVFAAITGSPLVAYAF</sequence>
<evidence type="ECO:0000313" key="4">
    <source>
        <dbReference type="Proteomes" id="UP001221142"/>
    </source>
</evidence>
<keyword evidence="1" id="KW-0472">Membrane</keyword>
<proteinExistence type="predicted"/>
<dbReference type="InterPro" id="IPR045340">
    <property type="entry name" value="DUF6533"/>
</dbReference>
<accession>A0AAD7CFC9</accession>
<comment type="caution">
    <text evidence="3">The sequence shown here is derived from an EMBL/GenBank/DDBJ whole genome shotgun (WGS) entry which is preliminary data.</text>
</comment>